<dbReference type="EMBL" id="KV425907">
    <property type="protein sequence ID" value="KZV99711.1"/>
    <property type="molecule type" value="Genomic_DNA"/>
</dbReference>
<dbReference type="InterPro" id="IPR012677">
    <property type="entry name" value="Nucleotide-bd_a/b_plait_sf"/>
</dbReference>
<sequence>MAYAYVPHPYLRDPLLYVTGLLPHVTDNDLARALEHCVPFRPTIPRDTGAPTLSGTIEFKTMEKAEKALATLQARQMPCSPPAYLVLSPYPPSSDATLPPPQAQPRIVKQLPPDYSDAQVYDIFRPFGPLASVRMQQGTENAIVEFWNEEDAARAEEQMHCAEVGERNISVQLYQPRRGGAEFSPSAPPFVPSGHFHAGLSSPPRQQAPFMPGPGQQVQLAPPTGPGSTSHSGLIDPCNLFIKNLDADIDSNGLFSHFRHYGHIVSARVMRDDRGNSRGFGFVSYQTPDQAARAMAAMNNSHIGTKNIVVRLHEPKQLRQEKLAARYSGGPPGNGHPRSSSGATSPTLSDDGNFSSYNGWSSPGRQAPISLAEQTRKVSGGAPVGQERTRRSSGSYYHAALAGTLNLPMRYEELAALSTVVRREVISGELTRRLRDMRPPIPQADIEATVDSMANLPIQEVLDFFDSPTLLAARARGEDIEIEVPSAPSRGTSADSRGLVNNPATASAPEHPSTPASISTPPRTSSPSGSLSAAVTQRLSPPQNVAPAASERDRMAAAVGTLESDPTNAQLIVDLLLTLTKAERAKILFSRDVLRNKVEEARLVLDTVNATEDEPAPPPPVTPAKKKTSAVLDESPQTPALSSRGPSAVASPEAATPPPANVAKNLANLSAKEILARARSSGLPDPDPSIVRESDVFFDGLTSRDIHKQKQMVGEKLFKIVKAFDSRAAPKVTISLLDSEDLRALVHLMNEYPSVLREKVTIVAAQINQAKK</sequence>
<feature type="compositionally biased region" description="Low complexity" evidence="4">
    <location>
        <begin position="513"/>
        <end position="534"/>
    </location>
</feature>
<dbReference type="PANTHER" id="PTHR48027">
    <property type="entry name" value="HETEROGENEOUS NUCLEAR RIBONUCLEOPROTEIN 87F-RELATED"/>
    <property type="match status" value="1"/>
</dbReference>
<evidence type="ECO:0000313" key="7">
    <source>
        <dbReference type="EMBL" id="KZV99711.1"/>
    </source>
</evidence>
<dbReference type="InterPro" id="IPR000504">
    <property type="entry name" value="RRM_dom"/>
</dbReference>
<evidence type="ECO:0000256" key="3">
    <source>
        <dbReference type="PROSITE-ProRule" id="PRU00176"/>
    </source>
</evidence>
<dbReference type="AlphaFoldDB" id="A0A165MT06"/>
<feature type="region of interest" description="Disordered" evidence="4">
    <location>
        <begin position="609"/>
        <end position="661"/>
    </location>
</feature>
<dbReference type="InterPro" id="IPR036053">
    <property type="entry name" value="PABP-dom"/>
</dbReference>
<feature type="domain" description="RRM" evidence="5">
    <location>
        <begin position="238"/>
        <end position="315"/>
    </location>
</feature>
<dbReference type="Proteomes" id="UP000077266">
    <property type="component" value="Unassembled WGS sequence"/>
</dbReference>
<dbReference type="InterPro" id="IPR052462">
    <property type="entry name" value="SLIRP/GR-RBP-like"/>
</dbReference>
<evidence type="ECO:0000256" key="2">
    <source>
        <dbReference type="ARBA" id="ARBA00022884"/>
    </source>
</evidence>
<dbReference type="GO" id="GO:0003723">
    <property type="term" value="F:RNA binding"/>
    <property type="evidence" value="ECO:0007669"/>
    <property type="project" value="UniProtKB-UniRule"/>
</dbReference>
<evidence type="ECO:0000313" key="8">
    <source>
        <dbReference type="Proteomes" id="UP000077266"/>
    </source>
</evidence>
<protein>
    <submittedName>
        <fullName evidence="7">Uncharacterized protein</fullName>
    </submittedName>
</protein>
<feature type="compositionally biased region" description="Polar residues" evidence="4">
    <location>
        <begin position="337"/>
        <end position="364"/>
    </location>
</feature>
<dbReference type="CDD" id="cd00590">
    <property type="entry name" value="RRM_SF"/>
    <property type="match status" value="2"/>
</dbReference>
<dbReference type="Pfam" id="PF00076">
    <property type="entry name" value="RRM_1"/>
    <property type="match status" value="3"/>
</dbReference>
<keyword evidence="8" id="KW-1185">Reference proteome</keyword>
<dbReference type="Gene3D" id="3.30.70.330">
    <property type="match status" value="3"/>
</dbReference>
<dbReference type="STRING" id="1314781.A0A165MT06"/>
<dbReference type="PROSITE" id="PS50102">
    <property type="entry name" value="RRM"/>
    <property type="match status" value="2"/>
</dbReference>
<evidence type="ECO:0000259" key="6">
    <source>
        <dbReference type="PROSITE" id="PS51309"/>
    </source>
</evidence>
<keyword evidence="2 3" id="KW-0694">RNA-binding</keyword>
<feature type="region of interest" description="Disordered" evidence="4">
    <location>
        <begin position="482"/>
        <end position="552"/>
    </location>
</feature>
<dbReference type="Pfam" id="PF00658">
    <property type="entry name" value="MLLE"/>
    <property type="match status" value="1"/>
</dbReference>
<feature type="domain" description="RRM" evidence="5">
    <location>
        <begin position="104"/>
        <end position="176"/>
    </location>
</feature>
<evidence type="ECO:0000259" key="5">
    <source>
        <dbReference type="PROSITE" id="PS50102"/>
    </source>
</evidence>
<dbReference type="InParanoid" id="A0A165MT06"/>
<evidence type="ECO:0000256" key="4">
    <source>
        <dbReference type="SAM" id="MobiDB-lite"/>
    </source>
</evidence>
<proteinExistence type="inferred from homology"/>
<organism evidence="7 8">
    <name type="scientific">Exidia glandulosa HHB12029</name>
    <dbReference type="NCBI Taxonomy" id="1314781"/>
    <lineage>
        <taxon>Eukaryota</taxon>
        <taxon>Fungi</taxon>
        <taxon>Dikarya</taxon>
        <taxon>Basidiomycota</taxon>
        <taxon>Agaricomycotina</taxon>
        <taxon>Agaricomycetes</taxon>
        <taxon>Auriculariales</taxon>
        <taxon>Exidiaceae</taxon>
        <taxon>Exidia</taxon>
    </lineage>
</organism>
<dbReference type="OrthoDB" id="6159137at2759"/>
<dbReference type="Gene3D" id="1.10.1900.10">
    <property type="entry name" value="c-terminal domain of poly(a) binding protein"/>
    <property type="match status" value="2"/>
</dbReference>
<dbReference type="InterPro" id="IPR035979">
    <property type="entry name" value="RBD_domain_sf"/>
</dbReference>
<feature type="domain" description="PABC" evidence="6">
    <location>
        <begin position="693"/>
        <end position="772"/>
    </location>
</feature>
<dbReference type="SMART" id="SM00360">
    <property type="entry name" value="RRM"/>
    <property type="match status" value="3"/>
</dbReference>
<dbReference type="SUPFAM" id="SSF63570">
    <property type="entry name" value="PABC (PABP) domain"/>
    <property type="match status" value="1"/>
</dbReference>
<dbReference type="InterPro" id="IPR002004">
    <property type="entry name" value="PABP_HYD_C"/>
</dbReference>
<reference evidence="7 8" key="1">
    <citation type="journal article" date="2016" name="Mol. Biol. Evol.">
        <title>Comparative Genomics of Early-Diverging Mushroom-Forming Fungi Provides Insights into the Origins of Lignocellulose Decay Capabilities.</title>
        <authorList>
            <person name="Nagy L.G."/>
            <person name="Riley R."/>
            <person name="Tritt A."/>
            <person name="Adam C."/>
            <person name="Daum C."/>
            <person name="Floudas D."/>
            <person name="Sun H."/>
            <person name="Yadav J.S."/>
            <person name="Pangilinan J."/>
            <person name="Larsson K.H."/>
            <person name="Matsuura K."/>
            <person name="Barry K."/>
            <person name="Labutti K."/>
            <person name="Kuo R."/>
            <person name="Ohm R.A."/>
            <person name="Bhattacharya S.S."/>
            <person name="Shirouzu T."/>
            <person name="Yoshinaga Y."/>
            <person name="Martin F.M."/>
            <person name="Grigoriev I.V."/>
            <person name="Hibbett D.S."/>
        </authorList>
    </citation>
    <scope>NUCLEOTIDE SEQUENCE [LARGE SCALE GENOMIC DNA]</scope>
    <source>
        <strain evidence="7 8">HHB12029</strain>
    </source>
</reference>
<evidence type="ECO:0000256" key="1">
    <source>
        <dbReference type="ARBA" id="ARBA00008557"/>
    </source>
</evidence>
<comment type="similarity">
    <text evidence="1">Belongs to the polyadenylate-binding protein type-1 family.</text>
</comment>
<accession>A0A165MT06</accession>
<dbReference type="SUPFAM" id="SSF54928">
    <property type="entry name" value="RNA-binding domain, RBD"/>
    <property type="match status" value="2"/>
</dbReference>
<gene>
    <name evidence="7" type="ORF">EXIGLDRAFT_724268</name>
</gene>
<name>A0A165MT06_EXIGL</name>
<feature type="region of interest" description="Disordered" evidence="4">
    <location>
        <begin position="325"/>
        <end position="394"/>
    </location>
</feature>
<dbReference type="PROSITE" id="PS51309">
    <property type="entry name" value="PABC"/>
    <property type="match status" value="1"/>
</dbReference>
<feature type="compositionally biased region" description="Polar residues" evidence="4">
    <location>
        <begin position="635"/>
        <end position="645"/>
    </location>
</feature>